<dbReference type="InterPro" id="IPR019264">
    <property type="entry name" value="DUF2179"/>
</dbReference>
<evidence type="ECO:0000259" key="8">
    <source>
        <dbReference type="Pfam" id="PF18955"/>
    </source>
</evidence>
<dbReference type="InterPro" id="IPR022930">
    <property type="entry name" value="UPF0316"/>
</dbReference>
<name>A0A8S0WAC4_9FIRM</name>
<evidence type="ECO:0000256" key="2">
    <source>
        <dbReference type="ARBA" id="ARBA00022475"/>
    </source>
</evidence>
<dbReference type="InterPro" id="IPR044035">
    <property type="entry name" value="DUF5698"/>
</dbReference>
<dbReference type="Pfam" id="PF10035">
    <property type="entry name" value="DUF2179"/>
    <property type="match status" value="1"/>
</dbReference>
<dbReference type="AlphaFoldDB" id="A0A8S0WAC4"/>
<keyword evidence="11" id="KW-1185">Reference proteome</keyword>
<dbReference type="PANTHER" id="PTHR40060:SF1">
    <property type="entry name" value="UPF0316 PROTEIN YEBE"/>
    <property type="match status" value="1"/>
</dbReference>
<keyword evidence="3 6" id="KW-0812">Transmembrane</keyword>
<comment type="subcellular location">
    <subcellularLocation>
        <location evidence="1">Cell membrane</location>
        <topology evidence="1">Multi-pass membrane protein</topology>
    </subcellularLocation>
</comment>
<reference evidence="10" key="1">
    <citation type="submission" date="2014-11" db="EMBL/GenBank/DDBJ databases">
        <authorList>
            <person name="Hornung B.V."/>
        </authorList>
    </citation>
    <scope>NUCLEOTIDE SEQUENCE</scope>
    <source>
        <strain evidence="10">INE</strain>
    </source>
</reference>
<evidence type="ECO:0000256" key="3">
    <source>
        <dbReference type="ARBA" id="ARBA00022692"/>
    </source>
</evidence>
<evidence type="ECO:0000256" key="6">
    <source>
        <dbReference type="SAM" id="Phobius"/>
    </source>
</evidence>
<accession>A0A8S0WAC4</accession>
<reference evidence="9" key="2">
    <citation type="submission" date="2020-01" db="EMBL/GenBank/DDBJ databases">
        <authorList>
            <person name="Hornung B."/>
        </authorList>
    </citation>
    <scope>NUCLEOTIDE SEQUENCE</scope>
    <source>
        <strain evidence="9">PacBioINE</strain>
    </source>
</reference>
<proteinExistence type="predicted"/>
<dbReference type="EMBL" id="LR746496">
    <property type="protein sequence ID" value="CAA7603329.1"/>
    <property type="molecule type" value="Genomic_DNA"/>
</dbReference>
<dbReference type="Proteomes" id="UP001071230">
    <property type="component" value="Unassembled WGS sequence"/>
</dbReference>
<evidence type="ECO:0000313" key="10">
    <source>
        <dbReference type="EMBL" id="CEJ09672.1"/>
    </source>
</evidence>
<dbReference type="KEGG" id="aacx:DEACI_4152"/>
<keyword evidence="2" id="KW-1003">Cell membrane</keyword>
<dbReference type="PANTHER" id="PTHR40060">
    <property type="entry name" value="UPF0316 PROTEIN YEBE"/>
    <property type="match status" value="1"/>
</dbReference>
<keyword evidence="4 6" id="KW-1133">Transmembrane helix</keyword>
<feature type="transmembrane region" description="Helical" evidence="6">
    <location>
        <begin position="6"/>
        <end position="24"/>
    </location>
</feature>
<evidence type="ECO:0000313" key="11">
    <source>
        <dbReference type="Proteomes" id="UP001071230"/>
    </source>
</evidence>
<dbReference type="CDD" id="cd16381">
    <property type="entry name" value="YitT_C_like_1"/>
    <property type="match status" value="1"/>
</dbReference>
<keyword evidence="5 6" id="KW-0472">Membrane</keyword>
<dbReference type="GO" id="GO:0005886">
    <property type="term" value="C:plasma membrane"/>
    <property type="evidence" value="ECO:0007669"/>
    <property type="project" value="UniProtKB-SubCell"/>
</dbReference>
<sequence>MQPVIILGILIFFARIVDVSLDTLRVKSIIRGKKFVVSTIAFVEIIVYTLGASQAFKYVMHPTVLLFYALGYAAGNFVGMLIDDRLSKDSVFALVVTEHDEWTLADTLRERGFAVTTAKGYGLNGAEKAQLKMVIKKRRFAELAKLIHEFDPAAYVVTMDVKDMK</sequence>
<protein>
    <submittedName>
        <fullName evidence="9">Uncharacterized protein conserved in bacteria (DUF2179)</fullName>
    </submittedName>
</protein>
<organism evidence="9">
    <name type="scientific">Acididesulfobacillus acetoxydans</name>
    <dbReference type="NCBI Taxonomy" id="1561005"/>
    <lineage>
        <taxon>Bacteria</taxon>
        <taxon>Bacillati</taxon>
        <taxon>Bacillota</taxon>
        <taxon>Clostridia</taxon>
        <taxon>Eubacteriales</taxon>
        <taxon>Peptococcaceae</taxon>
        <taxon>Acididesulfobacillus</taxon>
    </lineage>
</organism>
<gene>
    <name evidence="9" type="ORF">DEACI_4152</name>
    <name evidence="10" type="ORF">DEACI_4157</name>
</gene>
<evidence type="ECO:0000256" key="5">
    <source>
        <dbReference type="ARBA" id="ARBA00023136"/>
    </source>
</evidence>
<feature type="transmembrane region" description="Helical" evidence="6">
    <location>
        <begin position="62"/>
        <end position="82"/>
    </location>
</feature>
<feature type="domain" description="DUF2179" evidence="7">
    <location>
        <begin position="114"/>
        <end position="164"/>
    </location>
</feature>
<feature type="transmembrane region" description="Helical" evidence="6">
    <location>
        <begin position="36"/>
        <end position="56"/>
    </location>
</feature>
<evidence type="ECO:0000256" key="4">
    <source>
        <dbReference type="ARBA" id="ARBA00022989"/>
    </source>
</evidence>
<evidence type="ECO:0000313" key="9">
    <source>
        <dbReference type="EMBL" id="CAA7603329.1"/>
    </source>
</evidence>
<dbReference type="Pfam" id="PF18955">
    <property type="entry name" value="DUF5698"/>
    <property type="match status" value="1"/>
</dbReference>
<dbReference type="EMBL" id="CDGJ01000139">
    <property type="protein sequence ID" value="CEJ09672.1"/>
    <property type="molecule type" value="Genomic_DNA"/>
</dbReference>
<dbReference type="Proteomes" id="UP000836597">
    <property type="component" value="Chromosome"/>
</dbReference>
<evidence type="ECO:0000259" key="7">
    <source>
        <dbReference type="Pfam" id="PF10035"/>
    </source>
</evidence>
<evidence type="ECO:0000256" key="1">
    <source>
        <dbReference type="ARBA" id="ARBA00004651"/>
    </source>
</evidence>
<feature type="domain" description="DUF5698" evidence="8">
    <location>
        <begin position="23"/>
        <end position="80"/>
    </location>
</feature>